<evidence type="ECO:0000313" key="3">
    <source>
        <dbReference type="EMBL" id="TDP30147.1"/>
    </source>
</evidence>
<organism evidence="2 4">
    <name type="scientific">Avibacterium gallinarum</name>
    <name type="common">Pasteurella gallinarum</name>
    <dbReference type="NCBI Taxonomy" id="755"/>
    <lineage>
        <taxon>Bacteria</taxon>
        <taxon>Pseudomonadati</taxon>
        <taxon>Pseudomonadota</taxon>
        <taxon>Gammaproteobacteria</taxon>
        <taxon>Pasteurellales</taxon>
        <taxon>Pasteurellaceae</taxon>
        <taxon>Avibacterium</taxon>
    </lineage>
</organism>
<dbReference type="EMBL" id="SNXJ01000001">
    <property type="protein sequence ID" value="TDP30147.1"/>
    <property type="molecule type" value="Genomic_DNA"/>
</dbReference>
<protein>
    <submittedName>
        <fullName evidence="2 3">FRG domain</fullName>
    </submittedName>
</protein>
<dbReference type="SMART" id="SM00901">
    <property type="entry name" value="FRG"/>
    <property type="match status" value="1"/>
</dbReference>
<evidence type="ECO:0000313" key="5">
    <source>
        <dbReference type="Proteomes" id="UP000294683"/>
    </source>
</evidence>
<evidence type="ECO:0000313" key="4">
    <source>
        <dbReference type="Proteomes" id="UP000255113"/>
    </source>
</evidence>
<dbReference type="Proteomes" id="UP000294683">
    <property type="component" value="Unassembled WGS sequence"/>
</dbReference>
<gene>
    <name evidence="3" type="ORF">EV689_101174</name>
    <name evidence="2" type="ORF">NCTC11188_01006</name>
</gene>
<dbReference type="AlphaFoldDB" id="A0A379AWD4"/>
<accession>A0A379AWD4</accession>
<sequence length="277" mass="32970">MTGKIKNLDKIKVANINKNIFNQDYIAEAYDDYQSIFQCLKIETWEQLEWLIKETKNQREYGTFIFRGQRDCHWKPISSLEREITSDFDTIKNKHLENFRRFARGKINEQFLLQKTEETEYINEIWAVGQHMGLKTPLLDWSKSFFISLFFAFKERNNNSPYRAVFCLNSDILDRGLNYVSEIFEPISDPYGRLTAQQGLFLTNKAIIYIRDKLNRNINNKNSREANIKIARKYFINNKLRDEIIDYLDFIGIKIDTIYPDIQGVIEKVNEMLLKNK</sequence>
<dbReference type="RefSeq" id="WP_103853104.1">
    <property type="nucleotide sequence ID" value="NZ_PQVJ01000009.1"/>
</dbReference>
<dbReference type="Pfam" id="PF08867">
    <property type="entry name" value="FRG"/>
    <property type="match status" value="1"/>
</dbReference>
<reference evidence="3 5" key="2">
    <citation type="submission" date="2019-03" db="EMBL/GenBank/DDBJ databases">
        <title>Genomic Encyclopedia of Type Strains, Phase IV (KMG-IV): sequencing the most valuable type-strain genomes for metagenomic binning, comparative biology and taxonomic classification.</title>
        <authorList>
            <person name="Goeker M."/>
        </authorList>
    </citation>
    <scope>NUCLEOTIDE SEQUENCE [LARGE SCALE GENOMIC DNA]</scope>
    <source>
        <strain evidence="3 5">DSM 17481</strain>
    </source>
</reference>
<dbReference type="Proteomes" id="UP000255113">
    <property type="component" value="Unassembled WGS sequence"/>
</dbReference>
<name>A0A379AWD4_AVIGA</name>
<evidence type="ECO:0000259" key="1">
    <source>
        <dbReference type="SMART" id="SM00901"/>
    </source>
</evidence>
<evidence type="ECO:0000313" key="2">
    <source>
        <dbReference type="EMBL" id="SUB26647.1"/>
    </source>
</evidence>
<dbReference type="EMBL" id="UGSQ01000003">
    <property type="protein sequence ID" value="SUB26647.1"/>
    <property type="molecule type" value="Genomic_DNA"/>
</dbReference>
<feature type="domain" description="FRG" evidence="1">
    <location>
        <begin position="60"/>
        <end position="166"/>
    </location>
</feature>
<keyword evidence="5" id="KW-1185">Reference proteome</keyword>
<reference evidence="2 4" key="1">
    <citation type="submission" date="2018-06" db="EMBL/GenBank/DDBJ databases">
        <authorList>
            <consortium name="Pathogen Informatics"/>
            <person name="Doyle S."/>
        </authorList>
    </citation>
    <scope>NUCLEOTIDE SEQUENCE [LARGE SCALE GENOMIC DNA]</scope>
    <source>
        <strain evidence="2 4">NCTC11188</strain>
    </source>
</reference>
<proteinExistence type="predicted"/>
<dbReference type="InterPro" id="IPR014966">
    <property type="entry name" value="FRG-dom"/>
</dbReference>